<feature type="compositionally biased region" description="Basic and acidic residues" evidence="1">
    <location>
        <begin position="43"/>
        <end position="54"/>
    </location>
</feature>
<feature type="region of interest" description="Disordered" evidence="1">
    <location>
        <begin position="1"/>
        <end position="70"/>
    </location>
</feature>
<dbReference type="InterPro" id="IPR003615">
    <property type="entry name" value="HNH_nuc"/>
</dbReference>
<protein>
    <submittedName>
        <fullName evidence="2">HNH endonuclease</fullName>
    </submittedName>
</protein>
<sequence>MTGCSMCGLPAERPETHHDNEHRGDNSPDNLRDVHRRCHMHHHGNDRATDHRSAEGFGPRSPSTGPPTLS</sequence>
<proteinExistence type="predicted"/>
<feature type="compositionally biased region" description="Basic and acidic residues" evidence="1">
    <location>
        <begin position="12"/>
        <end position="33"/>
    </location>
</feature>
<evidence type="ECO:0000313" key="2">
    <source>
        <dbReference type="EMBL" id="QLG63095.1"/>
    </source>
</evidence>
<name>A0A7D5LD18_9EURY</name>
<dbReference type="GO" id="GO:0004519">
    <property type="term" value="F:endonuclease activity"/>
    <property type="evidence" value="ECO:0007669"/>
    <property type="project" value="UniProtKB-KW"/>
</dbReference>
<dbReference type="EMBL" id="CP058579">
    <property type="protein sequence ID" value="QLG63095.1"/>
    <property type="molecule type" value="Genomic_DNA"/>
</dbReference>
<dbReference type="SMR" id="A0A7D5LD18"/>
<dbReference type="CDD" id="cd00085">
    <property type="entry name" value="HNHc"/>
    <property type="match status" value="1"/>
</dbReference>
<keyword evidence="3" id="KW-1185">Reference proteome</keyword>
<evidence type="ECO:0000256" key="1">
    <source>
        <dbReference type="SAM" id="MobiDB-lite"/>
    </source>
</evidence>
<accession>A0A7D5LD18</accession>
<evidence type="ECO:0000313" key="3">
    <source>
        <dbReference type="Proteomes" id="UP000509626"/>
    </source>
</evidence>
<keyword evidence="2" id="KW-0255">Endonuclease</keyword>
<dbReference type="KEGG" id="halu:HUG12_15685"/>
<dbReference type="Proteomes" id="UP000509626">
    <property type="component" value="Chromosome"/>
</dbReference>
<dbReference type="RefSeq" id="WP_179269680.1">
    <property type="nucleotide sequence ID" value="NZ_CP058579.1"/>
</dbReference>
<reference evidence="2 3" key="1">
    <citation type="submission" date="2020-06" db="EMBL/GenBank/DDBJ databases">
        <title>NJ-3-1, isolated from saline soil.</title>
        <authorList>
            <person name="Cui H.L."/>
            <person name="Shi X."/>
        </authorList>
    </citation>
    <scope>NUCLEOTIDE SEQUENCE [LARGE SCALE GENOMIC DNA]</scope>
    <source>
        <strain evidence="2 3">NJ-3-1</strain>
    </source>
</reference>
<dbReference type="GeneID" id="56038930"/>
<keyword evidence="2" id="KW-0378">Hydrolase</keyword>
<gene>
    <name evidence="2" type="ORF">HUG12_15685</name>
</gene>
<keyword evidence="2" id="KW-0540">Nuclease</keyword>
<feature type="compositionally biased region" description="Polar residues" evidence="1">
    <location>
        <begin position="61"/>
        <end position="70"/>
    </location>
</feature>
<dbReference type="AlphaFoldDB" id="A0A7D5LD18"/>
<organism evidence="2 3">
    <name type="scientific">Halorarum salinum</name>
    <dbReference type="NCBI Taxonomy" id="2743089"/>
    <lineage>
        <taxon>Archaea</taxon>
        <taxon>Methanobacteriati</taxon>
        <taxon>Methanobacteriota</taxon>
        <taxon>Stenosarchaea group</taxon>
        <taxon>Halobacteria</taxon>
        <taxon>Halobacteriales</taxon>
        <taxon>Haloferacaceae</taxon>
        <taxon>Halorarum</taxon>
    </lineage>
</organism>